<dbReference type="PANTHER" id="PTHR16220">
    <property type="entry name" value="WD REPEAT PROTEIN 8-RELATED"/>
    <property type="match status" value="1"/>
</dbReference>
<dbReference type="EMBL" id="QWIL01003934">
    <property type="protein sequence ID" value="RMX82451.1"/>
    <property type="molecule type" value="Genomic_DNA"/>
</dbReference>
<accession>A0A3M6WVM9</accession>
<name>A0A3M6WVM9_HORWE</name>
<dbReference type="SUPFAM" id="SSF82171">
    <property type="entry name" value="DPP6 N-terminal domain-like"/>
    <property type="match status" value="1"/>
</dbReference>
<dbReference type="OrthoDB" id="308690at2759"/>
<feature type="compositionally biased region" description="Basic and acidic residues" evidence="1">
    <location>
        <begin position="603"/>
        <end position="632"/>
    </location>
</feature>
<feature type="compositionally biased region" description="Polar residues" evidence="1">
    <location>
        <begin position="514"/>
        <end position="523"/>
    </location>
</feature>
<dbReference type="AlphaFoldDB" id="A0A3M6WVM9"/>
<proteinExistence type="predicted"/>
<feature type="compositionally biased region" description="Polar residues" evidence="1">
    <location>
        <begin position="488"/>
        <end position="504"/>
    </location>
</feature>
<dbReference type="Gene3D" id="2.130.10.10">
    <property type="entry name" value="YVTN repeat-like/Quinoprotein amine dehydrogenase"/>
    <property type="match status" value="1"/>
</dbReference>
<dbReference type="GO" id="GO:1990810">
    <property type="term" value="P:microtubule anchoring at mitotic spindle pole body"/>
    <property type="evidence" value="ECO:0007669"/>
    <property type="project" value="TreeGrafter"/>
</dbReference>
<evidence type="ECO:0000256" key="1">
    <source>
        <dbReference type="SAM" id="MobiDB-lite"/>
    </source>
</evidence>
<dbReference type="GO" id="GO:1990811">
    <property type="term" value="C:MWP complex"/>
    <property type="evidence" value="ECO:0007669"/>
    <property type="project" value="TreeGrafter"/>
</dbReference>
<reference evidence="4 5" key="1">
    <citation type="journal article" date="2018" name="BMC Genomics">
        <title>Genomic evidence for intraspecific hybridization in a clonal and extremely halotolerant yeast.</title>
        <authorList>
            <person name="Gostincar C."/>
            <person name="Stajich J.E."/>
            <person name="Zupancic J."/>
            <person name="Zalar P."/>
            <person name="Gunde-Cimerman N."/>
        </authorList>
    </citation>
    <scope>NUCLEOTIDE SEQUENCE [LARGE SCALE GENOMIC DNA]</scope>
    <source>
        <strain evidence="3 5">EXF-6651</strain>
        <strain evidence="2 4">EXF-6669</strain>
    </source>
</reference>
<dbReference type="InterPro" id="IPR052778">
    <property type="entry name" value="Centrosome-WD_assoc"/>
</dbReference>
<evidence type="ECO:0000313" key="5">
    <source>
        <dbReference type="Proteomes" id="UP000276864"/>
    </source>
</evidence>
<dbReference type="EMBL" id="QWIM01000232">
    <property type="protein sequence ID" value="RMY37494.1"/>
    <property type="molecule type" value="Genomic_DNA"/>
</dbReference>
<evidence type="ECO:0000313" key="2">
    <source>
        <dbReference type="EMBL" id="RMX82451.1"/>
    </source>
</evidence>
<organism evidence="2 4">
    <name type="scientific">Hortaea werneckii</name>
    <name type="common">Black yeast</name>
    <name type="synonym">Cladosporium werneckii</name>
    <dbReference type="NCBI Taxonomy" id="91943"/>
    <lineage>
        <taxon>Eukaryota</taxon>
        <taxon>Fungi</taxon>
        <taxon>Dikarya</taxon>
        <taxon>Ascomycota</taxon>
        <taxon>Pezizomycotina</taxon>
        <taxon>Dothideomycetes</taxon>
        <taxon>Dothideomycetidae</taxon>
        <taxon>Mycosphaerellales</taxon>
        <taxon>Teratosphaeriaceae</taxon>
        <taxon>Hortaea</taxon>
    </lineage>
</organism>
<feature type="region of interest" description="Disordered" evidence="1">
    <location>
        <begin position="488"/>
        <end position="638"/>
    </location>
</feature>
<evidence type="ECO:0000313" key="3">
    <source>
        <dbReference type="EMBL" id="RMY37494.1"/>
    </source>
</evidence>
<dbReference type="Proteomes" id="UP000271337">
    <property type="component" value="Unassembled WGS sequence"/>
</dbReference>
<evidence type="ECO:0000313" key="4">
    <source>
        <dbReference type="Proteomes" id="UP000271337"/>
    </source>
</evidence>
<feature type="compositionally biased region" description="Acidic residues" evidence="1">
    <location>
        <begin position="572"/>
        <end position="583"/>
    </location>
</feature>
<gene>
    <name evidence="3" type="ORF">D0866_03225</name>
    <name evidence="2" type="ORF">D0867_16187</name>
</gene>
<dbReference type="PANTHER" id="PTHR16220:SF0">
    <property type="entry name" value="WD REPEAT-CONTAINING PROTEIN WRAP73"/>
    <property type="match status" value="1"/>
</dbReference>
<feature type="compositionally biased region" description="Polar residues" evidence="1">
    <location>
        <begin position="557"/>
        <end position="569"/>
    </location>
</feature>
<dbReference type="InterPro" id="IPR015943">
    <property type="entry name" value="WD40/YVTN_repeat-like_dom_sf"/>
</dbReference>
<protein>
    <submittedName>
        <fullName evidence="2">Uncharacterized protein</fullName>
    </submittedName>
</protein>
<dbReference type="GO" id="GO:0005815">
    <property type="term" value="C:microtubule organizing center"/>
    <property type="evidence" value="ECO:0007669"/>
    <property type="project" value="TreeGrafter"/>
</dbReference>
<comment type="caution">
    <text evidence="2">The sequence shown here is derived from an EMBL/GenBank/DDBJ whole genome shotgun (WGS) entry which is preliminary data.</text>
</comment>
<sequence length="638" mass="70581">MIVDCFDDSRLSTVSPHGIIAYATPERICVYDTQARSINYVSSETKKLRSLKWLKDRGLLAIIYTDCIHILSIYDPRGGLRINMGSKPFGEVSRVEQLDESKILILFEFGTTFKWCFKTAKGQKLRPIKTTTSGTAFATRPRDPESPNRITGMAYICKDGAEDMLCILCGGMELKRKTLPTTDAHSVSWSSDGNWIAVLDTPIASSGVGAYFYTADGNHYMSYPRAPYQWVNDLGIKELTWSPVRPLRPQPVVALSGYEGQVVLLDSKTFSRAFSPDAVCEHSRTITKMHHLGAIFQETVSASGERSYEQLRVPVNPAVTRAKEPTDPKDLGIAEVCFSCDGQWLATRDERFQSTIWIWTCPPGGQPTELVSVLFQHRNVRKIAFHPTIPIDLFFDCGEGIVYHYNLAEPNTPPQALNLDQPGSWTFTWIPHEIADIRAALGNDSAFGIEDMAILASSKTKFCIVFPNKQPDPGQPVLNHVTMQQLLQTGRSGASRTPHSQRGQAVQDRRAGSPQLQQNQGDDSPSHLEDSLDEILSGRTPALPAGAASRGREELPSITNQQSFTQIISESMDYDDEDEDGDDGGITGGGLDDTFREKKKKKEKDEGRGKGKGVKVEVKAEEVVGGGERDPLDDSEIF</sequence>
<dbReference type="Proteomes" id="UP000276864">
    <property type="component" value="Unassembled WGS sequence"/>
</dbReference>